<dbReference type="PANTHER" id="PTHR43029">
    <property type="entry name" value="AMMONIUM TRANSPORTER MEP2"/>
    <property type="match status" value="1"/>
</dbReference>
<reference evidence="10 11" key="1">
    <citation type="journal article" date="2008" name="Science">
        <title>The Physcomitrella genome reveals evolutionary insights into the conquest of land by plants.</title>
        <authorList>
            <person name="Rensing S."/>
            <person name="Lang D."/>
            <person name="Zimmer A."/>
            <person name="Terry A."/>
            <person name="Salamov A."/>
            <person name="Shapiro H."/>
            <person name="Nishiyama T."/>
            <person name="Perroud P.-F."/>
            <person name="Lindquist E."/>
            <person name="Kamisugi Y."/>
            <person name="Tanahashi T."/>
            <person name="Sakakibara K."/>
            <person name="Fujita T."/>
            <person name="Oishi K."/>
            <person name="Shin-I T."/>
            <person name="Kuroki Y."/>
            <person name="Toyoda A."/>
            <person name="Suzuki Y."/>
            <person name="Hashimoto A."/>
            <person name="Yamaguchi K."/>
            <person name="Sugano A."/>
            <person name="Kohara Y."/>
            <person name="Fujiyama A."/>
            <person name="Anterola A."/>
            <person name="Aoki S."/>
            <person name="Ashton N."/>
            <person name="Barbazuk W.B."/>
            <person name="Barker E."/>
            <person name="Bennetzen J."/>
            <person name="Bezanilla M."/>
            <person name="Blankenship R."/>
            <person name="Cho S.H."/>
            <person name="Dutcher S."/>
            <person name="Estelle M."/>
            <person name="Fawcett J.A."/>
            <person name="Gundlach H."/>
            <person name="Hanada K."/>
            <person name="Heyl A."/>
            <person name="Hicks K.A."/>
            <person name="Hugh J."/>
            <person name="Lohr M."/>
            <person name="Mayer K."/>
            <person name="Melkozernov A."/>
            <person name="Murata T."/>
            <person name="Nelson D."/>
            <person name="Pils B."/>
            <person name="Prigge M."/>
            <person name="Reiss B."/>
            <person name="Renner T."/>
            <person name="Rombauts S."/>
            <person name="Rushton P."/>
            <person name="Sanderfoot A."/>
            <person name="Schween G."/>
            <person name="Shiu S.-H."/>
            <person name="Stueber K."/>
            <person name="Theodoulou F.L."/>
            <person name="Tu H."/>
            <person name="Van de Peer Y."/>
            <person name="Verrier P.J."/>
            <person name="Waters E."/>
            <person name="Wood A."/>
            <person name="Yang L."/>
            <person name="Cove D."/>
            <person name="Cuming A."/>
            <person name="Hasebe M."/>
            <person name="Lucas S."/>
            <person name="Mishler D.B."/>
            <person name="Reski R."/>
            <person name="Grigoriev I."/>
            <person name="Quatrano R.S."/>
            <person name="Boore J.L."/>
        </authorList>
    </citation>
    <scope>NUCLEOTIDE SEQUENCE [LARGE SCALE GENOMIC DNA]</scope>
    <source>
        <strain evidence="10 11">cv. Gransden 2004</strain>
    </source>
</reference>
<dbReference type="GO" id="GO:0008519">
    <property type="term" value="F:ammonium channel activity"/>
    <property type="evidence" value="ECO:0007669"/>
    <property type="project" value="InterPro"/>
</dbReference>
<accession>A0A7I3ZH23</accession>
<feature type="domain" description="Ammonium transporter AmtB-like" evidence="9">
    <location>
        <begin position="30"/>
        <end position="156"/>
    </location>
</feature>
<dbReference type="Pfam" id="PF00909">
    <property type="entry name" value="Ammonium_transp"/>
    <property type="match status" value="1"/>
</dbReference>
<reference evidence="10" key="3">
    <citation type="submission" date="2020-12" db="UniProtKB">
        <authorList>
            <consortium name="EnsemblPlants"/>
        </authorList>
    </citation>
    <scope>IDENTIFICATION</scope>
</reference>
<keyword evidence="4 8" id="KW-0812">Transmembrane</keyword>
<dbReference type="PANTHER" id="PTHR43029:SF10">
    <property type="entry name" value="AMMONIUM TRANSPORTER MEP2"/>
    <property type="match status" value="1"/>
</dbReference>
<keyword evidence="11" id="KW-1185">Reference proteome</keyword>
<dbReference type="Gramene" id="Pp3c19_2270V3.2">
    <property type="protein sequence ID" value="PAC:32938909.CDS.1"/>
    <property type="gene ID" value="Pp3c19_2270"/>
</dbReference>
<keyword evidence="5 8" id="KW-1133">Transmembrane helix</keyword>
<evidence type="ECO:0000313" key="10">
    <source>
        <dbReference type="EnsemblPlants" id="PAC:32938909.CDS.1"/>
    </source>
</evidence>
<feature type="transmembrane region" description="Helical" evidence="8">
    <location>
        <begin position="132"/>
        <end position="154"/>
    </location>
</feature>
<evidence type="ECO:0000256" key="1">
    <source>
        <dbReference type="ARBA" id="ARBA00004141"/>
    </source>
</evidence>
<evidence type="ECO:0000256" key="5">
    <source>
        <dbReference type="ARBA" id="ARBA00022989"/>
    </source>
</evidence>
<dbReference type="EMBL" id="ABEU02000019">
    <property type="status" value="NOT_ANNOTATED_CDS"/>
    <property type="molecule type" value="Genomic_DNA"/>
</dbReference>
<dbReference type="EnsemblPlants" id="Pp3c19_2270V3.2">
    <property type="protein sequence ID" value="PAC:32938909.CDS.1"/>
    <property type="gene ID" value="Pp3c19_2270"/>
</dbReference>
<evidence type="ECO:0000256" key="7">
    <source>
        <dbReference type="ARBA" id="ARBA00023177"/>
    </source>
</evidence>
<organism evidence="10 11">
    <name type="scientific">Physcomitrium patens</name>
    <name type="common">Spreading-leaved earth moss</name>
    <name type="synonym">Physcomitrella patens</name>
    <dbReference type="NCBI Taxonomy" id="3218"/>
    <lineage>
        <taxon>Eukaryota</taxon>
        <taxon>Viridiplantae</taxon>
        <taxon>Streptophyta</taxon>
        <taxon>Embryophyta</taxon>
        <taxon>Bryophyta</taxon>
        <taxon>Bryophytina</taxon>
        <taxon>Bryopsida</taxon>
        <taxon>Funariidae</taxon>
        <taxon>Funariales</taxon>
        <taxon>Funariaceae</taxon>
        <taxon>Physcomitrium</taxon>
    </lineage>
</organism>
<keyword evidence="6 8" id="KW-0472">Membrane</keyword>
<keyword evidence="7" id="KW-0924">Ammonia transport</keyword>
<proteinExistence type="inferred from homology"/>
<feature type="transmembrane region" description="Helical" evidence="8">
    <location>
        <begin position="32"/>
        <end position="51"/>
    </location>
</feature>
<evidence type="ECO:0000256" key="3">
    <source>
        <dbReference type="ARBA" id="ARBA00022448"/>
    </source>
</evidence>
<evidence type="ECO:0000256" key="6">
    <source>
        <dbReference type="ARBA" id="ARBA00023136"/>
    </source>
</evidence>
<dbReference type="Proteomes" id="UP000006727">
    <property type="component" value="Chromosome 19"/>
</dbReference>
<name>A0A7I3ZH23_PHYPA</name>
<evidence type="ECO:0000256" key="8">
    <source>
        <dbReference type="SAM" id="Phobius"/>
    </source>
</evidence>
<sequence length="157" mass="17007">MDNAAPTIPSAYNQAGGVSPDWLNKGDNAWEMTASTLVGMQSVPALVILYGSIVKKKWAVNSAFMAFYAFAAVLLCWVGWAYKMSFGEKLIPMWGKAGTTLSYKYLLSQADVPSSAHFHKDGSLETATLTPFFPMASLVYFQFVFAAITLVLLAGSV</sequence>
<dbReference type="AlphaFoldDB" id="A0A7I3ZH23"/>
<comment type="similarity">
    <text evidence="2">Belongs to the ammonia transporter channel (TC 1.A.11.2) family.</text>
</comment>
<dbReference type="InterPro" id="IPR029020">
    <property type="entry name" value="Ammonium/urea_transptr"/>
</dbReference>
<keyword evidence="3" id="KW-0813">Transport</keyword>
<evidence type="ECO:0000313" key="11">
    <source>
        <dbReference type="Proteomes" id="UP000006727"/>
    </source>
</evidence>
<comment type="subcellular location">
    <subcellularLocation>
        <location evidence="1">Membrane</location>
        <topology evidence="1">Multi-pass membrane protein</topology>
    </subcellularLocation>
</comment>
<dbReference type="Gene3D" id="1.10.3430.10">
    <property type="entry name" value="Ammonium transporter AmtB like domains"/>
    <property type="match status" value="1"/>
</dbReference>
<evidence type="ECO:0000256" key="4">
    <source>
        <dbReference type="ARBA" id="ARBA00022692"/>
    </source>
</evidence>
<dbReference type="GO" id="GO:0016020">
    <property type="term" value="C:membrane"/>
    <property type="evidence" value="ECO:0007669"/>
    <property type="project" value="UniProtKB-SubCell"/>
</dbReference>
<evidence type="ECO:0000259" key="9">
    <source>
        <dbReference type="Pfam" id="PF00909"/>
    </source>
</evidence>
<dbReference type="InterPro" id="IPR024041">
    <property type="entry name" value="NH4_transpt_AmtB-like_dom"/>
</dbReference>
<dbReference type="SUPFAM" id="SSF111352">
    <property type="entry name" value="Ammonium transporter"/>
    <property type="match status" value="1"/>
</dbReference>
<protein>
    <recommendedName>
        <fullName evidence="9">Ammonium transporter AmtB-like domain-containing protein</fullName>
    </recommendedName>
</protein>
<reference evidence="10 11" key="2">
    <citation type="journal article" date="2018" name="Plant J.">
        <title>The Physcomitrella patens chromosome-scale assembly reveals moss genome structure and evolution.</title>
        <authorList>
            <person name="Lang D."/>
            <person name="Ullrich K.K."/>
            <person name="Murat F."/>
            <person name="Fuchs J."/>
            <person name="Jenkins J."/>
            <person name="Haas F.B."/>
            <person name="Piednoel M."/>
            <person name="Gundlach H."/>
            <person name="Van Bel M."/>
            <person name="Meyberg R."/>
            <person name="Vives C."/>
            <person name="Morata J."/>
            <person name="Symeonidi A."/>
            <person name="Hiss M."/>
            <person name="Muchero W."/>
            <person name="Kamisugi Y."/>
            <person name="Saleh O."/>
            <person name="Blanc G."/>
            <person name="Decker E.L."/>
            <person name="van Gessel N."/>
            <person name="Grimwood J."/>
            <person name="Hayes R.D."/>
            <person name="Graham S.W."/>
            <person name="Gunter L.E."/>
            <person name="McDaniel S.F."/>
            <person name="Hoernstein S.N.W."/>
            <person name="Larsson A."/>
            <person name="Li F.W."/>
            <person name="Perroud P.F."/>
            <person name="Phillips J."/>
            <person name="Ranjan P."/>
            <person name="Rokshar D.S."/>
            <person name="Rothfels C.J."/>
            <person name="Schneider L."/>
            <person name="Shu S."/>
            <person name="Stevenson D.W."/>
            <person name="Thummler F."/>
            <person name="Tillich M."/>
            <person name="Villarreal Aguilar J.C."/>
            <person name="Widiez T."/>
            <person name="Wong G.K."/>
            <person name="Wymore A."/>
            <person name="Zhang Y."/>
            <person name="Zimmer A.D."/>
            <person name="Quatrano R.S."/>
            <person name="Mayer K.F.X."/>
            <person name="Goodstein D."/>
            <person name="Casacuberta J.M."/>
            <person name="Vandepoele K."/>
            <person name="Reski R."/>
            <person name="Cuming A.C."/>
            <person name="Tuskan G.A."/>
            <person name="Maumus F."/>
            <person name="Salse J."/>
            <person name="Schmutz J."/>
            <person name="Rensing S.A."/>
        </authorList>
    </citation>
    <scope>NUCLEOTIDE SEQUENCE [LARGE SCALE GENOMIC DNA]</scope>
    <source>
        <strain evidence="10 11">cv. Gransden 2004</strain>
    </source>
</reference>
<dbReference type="InterPro" id="IPR001905">
    <property type="entry name" value="Ammonium_transpt"/>
</dbReference>
<feature type="transmembrane region" description="Helical" evidence="8">
    <location>
        <begin position="63"/>
        <end position="82"/>
    </location>
</feature>
<evidence type="ECO:0000256" key="2">
    <source>
        <dbReference type="ARBA" id="ARBA00005887"/>
    </source>
</evidence>